<evidence type="ECO:0000313" key="3">
    <source>
        <dbReference type="EMBL" id="TKK88839.1"/>
    </source>
</evidence>
<dbReference type="GO" id="GO:0008641">
    <property type="term" value="F:ubiquitin-like modifier activating enzyme activity"/>
    <property type="evidence" value="ECO:0007669"/>
    <property type="project" value="InterPro"/>
</dbReference>
<dbReference type="NCBIfam" id="TIGR03882">
    <property type="entry name" value="cyclo_dehyd_2"/>
    <property type="match status" value="1"/>
</dbReference>
<feature type="domain" description="YcaO" evidence="2">
    <location>
        <begin position="337"/>
        <end position="654"/>
    </location>
</feature>
<organism evidence="3 4">
    <name type="scientific">Herbidospora galbida</name>
    <dbReference type="NCBI Taxonomy" id="2575442"/>
    <lineage>
        <taxon>Bacteria</taxon>
        <taxon>Bacillati</taxon>
        <taxon>Actinomycetota</taxon>
        <taxon>Actinomycetes</taxon>
        <taxon>Streptosporangiales</taxon>
        <taxon>Streptosporangiaceae</taxon>
        <taxon>Herbidospora</taxon>
    </lineage>
</organism>
<dbReference type="InterPro" id="IPR003776">
    <property type="entry name" value="YcaO-like_dom"/>
</dbReference>
<dbReference type="EMBL" id="SZQA01000009">
    <property type="protein sequence ID" value="TKK88839.1"/>
    <property type="molecule type" value="Genomic_DNA"/>
</dbReference>
<sequence>MDVLRMRVGFKRHWRAVTVPGDGVYLTSARATVALHGDHIEEVAPLLDGSHDLAGLHERTGLGAADLGRLLGRLAEADLVAPQTDEKTSPEVAAYWDLAGLGVPHGTVEVIGDASLIGPILRDLGLRVGDQGPVLVVCDDYLDPALASVNADRLADGRPWLPVAVDGPDLWIGPGFRPGESACWECLAARLRIRRQAPLALAPPAALPQTTSIGAQLAALQVARWLAGRELDTLWTFDPLTLEAAHHRVTRRPQCPACGDPRTRPAPVEVTSRRKAHAHRSAGPQETWDRYVHLTDPVTGVVDRVRRDPRAPAFLNSYLSGRNLALPVSGLRADSGGKGGTPIEAKVGALCEAVERYCGSRLGEEHVVRDSYRGLGAAAVHPDDVLLYDPRQRAPFDEGAETEWTPLFTLDGRRRYLPTDLLYFSEGGQADSNGNAAGSSIEDAILQGFLELVERDAVGIWWYNRTRQPEVVLDDPWTAELRADYAGLGRDVRVLDLTTDLGIPAMAAVSTKGGEEVMLGFGAHFDPATAARRALTELGQLLPAAQDIDMRPWWGRVSAASHPCLLPEGVAAPRAYTPNDDLNDDIDLIRPFDPLILDQTRPDIGVPVVKVVVPGLRHFWPRFAPGRLFDVPVALGRLDRPTAYDDLNPVALFM</sequence>
<proteinExistence type="predicted"/>
<dbReference type="PROSITE" id="PS51664">
    <property type="entry name" value="YCAO"/>
    <property type="match status" value="1"/>
</dbReference>
<evidence type="ECO:0000259" key="2">
    <source>
        <dbReference type="PROSITE" id="PS51664"/>
    </source>
</evidence>
<dbReference type="InterPro" id="IPR022291">
    <property type="entry name" value="Bacteriocin_synth_cyclodeHase"/>
</dbReference>
<dbReference type="AlphaFoldDB" id="A0A4U3MJG8"/>
<dbReference type="Gene3D" id="3.30.160.660">
    <property type="match status" value="1"/>
</dbReference>
<dbReference type="Gene3D" id="3.30.1330.230">
    <property type="match status" value="1"/>
</dbReference>
<dbReference type="Gene3D" id="3.40.50.720">
    <property type="entry name" value="NAD(P)-binding Rossmann-like Domain"/>
    <property type="match status" value="1"/>
</dbReference>
<dbReference type="Gene3D" id="3.90.930.60">
    <property type="match status" value="1"/>
</dbReference>
<reference evidence="3 4" key="1">
    <citation type="submission" date="2019-04" db="EMBL/GenBank/DDBJ databases">
        <title>Herbidospora sp. NEAU-GS14.nov., a novel actinomycete isolated from soil.</title>
        <authorList>
            <person name="Han L."/>
        </authorList>
    </citation>
    <scope>NUCLEOTIDE SEQUENCE [LARGE SCALE GENOMIC DNA]</scope>
    <source>
        <strain evidence="3 4">NEAU-GS14</strain>
    </source>
</reference>
<dbReference type="OrthoDB" id="2379922at2"/>
<keyword evidence="4" id="KW-1185">Reference proteome</keyword>
<comment type="caution">
    <text evidence="3">The sequence shown here is derived from an EMBL/GenBank/DDBJ whole genome shotgun (WGS) entry which is preliminary data.</text>
</comment>
<dbReference type="InterPro" id="IPR035985">
    <property type="entry name" value="Ubiquitin-activating_enz"/>
</dbReference>
<dbReference type="PANTHER" id="PTHR37809:SF1">
    <property type="entry name" value="RIBOSOMAL PROTEIN S12 METHYLTHIOTRANSFERASE ACCESSORY FACTOR YCAO"/>
    <property type="match status" value="1"/>
</dbReference>
<dbReference type="Proteomes" id="UP000308705">
    <property type="component" value="Unassembled WGS sequence"/>
</dbReference>
<evidence type="ECO:0000256" key="1">
    <source>
        <dbReference type="SAM" id="MobiDB-lite"/>
    </source>
</evidence>
<dbReference type="SUPFAM" id="SSF69572">
    <property type="entry name" value="Activating enzymes of the ubiquitin-like proteins"/>
    <property type="match status" value="1"/>
</dbReference>
<accession>A0A4U3MJG8</accession>
<dbReference type="Gene3D" id="3.30.40.250">
    <property type="match status" value="1"/>
</dbReference>
<gene>
    <name evidence="3" type="ORF">FDA94_12235</name>
</gene>
<feature type="region of interest" description="Disordered" evidence="1">
    <location>
        <begin position="256"/>
        <end position="284"/>
    </location>
</feature>
<protein>
    <submittedName>
        <fullName evidence="3">TOMM leader peptide-binding protein</fullName>
    </submittedName>
</protein>
<evidence type="ECO:0000313" key="4">
    <source>
        <dbReference type="Proteomes" id="UP000308705"/>
    </source>
</evidence>
<dbReference type="PANTHER" id="PTHR37809">
    <property type="entry name" value="RIBOSOMAL PROTEIN S12 METHYLTHIOTRANSFERASE ACCESSORY FACTOR YCAO"/>
    <property type="match status" value="1"/>
</dbReference>
<name>A0A4U3MJG8_9ACTN</name>
<dbReference type="Pfam" id="PF02624">
    <property type="entry name" value="YcaO"/>
    <property type="match status" value="1"/>
</dbReference>